<keyword evidence="1" id="KW-1133">Transmembrane helix</keyword>
<dbReference type="InterPro" id="IPR043128">
    <property type="entry name" value="Rev_trsase/Diguanyl_cyclase"/>
</dbReference>
<keyword evidence="1" id="KW-0812">Transmembrane</keyword>
<dbReference type="InterPro" id="IPR000160">
    <property type="entry name" value="GGDEF_dom"/>
</dbReference>
<dbReference type="InterPro" id="IPR001633">
    <property type="entry name" value="EAL_dom"/>
</dbReference>
<dbReference type="PANTHER" id="PTHR44757:SF2">
    <property type="entry name" value="BIOFILM ARCHITECTURE MAINTENANCE PROTEIN MBAA"/>
    <property type="match status" value="1"/>
</dbReference>
<dbReference type="SMART" id="SM00052">
    <property type="entry name" value="EAL"/>
    <property type="match status" value="1"/>
</dbReference>
<evidence type="ECO:0000313" key="5">
    <source>
        <dbReference type="Proteomes" id="UP000617634"/>
    </source>
</evidence>
<proteinExistence type="predicted"/>
<evidence type="ECO:0000256" key="1">
    <source>
        <dbReference type="SAM" id="Phobius"/>
    </source>
</evidence>
<dbReference type="PROSITE" id="PS50883">
    <property type="entry name" value="EAL"/>
    <property type="match status" value="1"/>
</dbReference>
<dbReference type="SUPFAM" id="SSF55073">
    <property type="entry name" value="Nucleotide cyclase"/>
    <property type="match status" value="1"/>
</dbReference>
<feature type="domain" description="EAL" evidence="2">
    <location>
        <begin position="382"/>
        <end position="635"/>
    </location>
</feature>
<dbReference type="InterPro" id="IPR052155">
    <property type="entry name" value="Biofilm_reg_signaling"/>
</dbReference>
<reference evidence="4" key="1">
    <citation type="submission" date="2020-11" db="EMBL/GenBank/DDBJ databases">
        <title>Novosphingobium aureum sp. nov., a marine bacterium isolated from sediment of a salt flat.</title>
        <authorList>
            <person name="Yoo Y."/>
            <person name="Kim J.-J."/>
        </authorList>
    </citation>
    <scope>NUCLEOTIDE SEQUENCE</scope>
    <source>
        <strain evidence="4">YJ-S2-02</strain>
    </source>
</reference>
<accession>A0A931HBI3</accession>
<name>A0A931HBI3_9SPHN</name>
<dbReference type="InterPro" id="IPR029787">
    <property type="entry name" value="Nucleotide_cyclase"/>
</dbReference>
<gene>
    <name evidence="4" type="ORF">I5E68_07385</name>
</gene>
<dbReference type="CDD" id="cd01948">
    <property type="entry name" value="EAL"/>
    <property type="match status" value="1"/>
</dbReference>
<feature type="transmembrane region" description="Helical" evidence="1">
    <location>
        <begin position="48"/>
        <end position="69"/>
    </location>
</feature>
<evidence type="ECO:0000259" key="2">
    <source>
        <dbReference type="PROSITE" id="PS50883"/>
    </source>
</evidence>
<dbReference type="PANTHER" id="PTHR44757">
    <property type="entry name" value="DIGUANYLATE CYCLASE DGCP"/>
    <property type="match status" value="1"/>
</dbReference>
<sequence length="642" mass="69437">MNTGPAGRHPLAVAQYLRLRAQIPPLYGLLTVNAAILAFTHRHLAPTLLALIIPAILIAGCTVRMLVWLRPVSAEDKDPAIVSRKLRRTTVLSLVFALAFVSWALVLDQYGGPYEHGHIAIFVAVTLLGCVYCLSFLPQAAVLICGSVVSIFLAYSLMTGSEVFIAIAINLALVAGVILKTLHDSFAAFVELEMSQRALFTERRQAQALGAENAHLAQTDALTGLPNRRFFFSMLEDLMARARPGEEFCVGLIDLDRFKPVNDTYGHAMGDRLLELLGQRMLEASPPEAVVARLGGDEFGVIVQGDMANAENLTRAITAEICRPARLGDVIVSVGCSSGIASFPHTATSANVLFDRADFALYHAKNQRRGQCVRFSAELEALIRSEQAFDSALQAADIASEISLAFQPIVSTCDLDLIGYESLARWNAPGLGAVPPEQLIATAERLGLGHEVTLALFDKVLDALAQLPARLRLSFNLSGQDLCHPPTISGLLDRITASGCNPARLLFEITETSLIADLDNAREALATLRGTGVKIALDDFGTGYSSLSSLHQLPLDMVKIDRSFASRLDEAAGRRLVTAIRNLARSLSLECVIEGIETENQLISARLAGFPLAQGYFIARPATLDEVIDRLEEVEQLQYGTA</sequence>
<keyword evidence="1" id="KW-0472">Membrane</keyword>
<dbReference type="CDD" id="cd01949">
    <property type="entry name" value="GGDEF"/>
    <property type="match status" value="1"/>
</dbReference>
<organism evidence="4 5">
    <name type="scientific">Novosphingobium aureum</name>
    <dbReference type="NCBI Taxonomy" id="2792964"/>
    <lineage>
        <taxon>Bacteria</taxon>
        <taxon>Pseudomonadati</taxon>
        <taxon>Pseudomonadota</taxon>
        <taxon>Alphaproteobacteria</taxon>
        <taxon>Sphingomonadales</taxon>
        <taxon>Sphingomonadaceae</taxon>
        <taxon>Novosphingobium</taxon>
    </lineage>
</organism>
<dbReference type="NCBIfam" id="TIGR00254">
    <property type="entry name" value="GGDEF"/>
    <property type="match status" value="1"/>
</dbReference>
<evidence type="ECO:0000313" key="4">
    <source>
        <dbReference type="EMBL" id="MBH0112772.1"/>
    </source>
</evidence>
<dbReference type="Pfam" id="PF00563">
    <property type="entry name" value="EAL"/>
    <property type="match status" value="1"/>
</dbReference>
<dbReference type="Gene3D" id="3.30.70.270">
    <property type="match status" value="1"/>
</dbReference>
<dbReference type="PROSITE" id="PS50887">
    <property type="entry name" value="GGDEF"/>
    <property type="match status" value="1"/>
</dbReference>
<feature type="transmembrane region" description="Helical" evidence="1">
    <location>
        <begin position="116"/>
        <end position="134"/>
    </location>
</feature>
<comment type="caution">
    <text evidence="4">The sequence shown here is derived from an EMBL/GenBank/DDBJ whole genome shotgun (WGS) entry which is preliminary data.</text>
</comment>
<dbReference type="AlphaFoldDB" id="A0A931HBI3"/>
<dbReference type="EMBL" id="JADZGI010000001">
    <property type="protein sequence ID" value="MBH0112772.1"/>
    <property type="molecule type" value="Genomic_DNA"/>
</dbReference>
<keyword evidence="5" id="KW-1185">Reference proteome</keyword>
<dbReference type="Pfam" id="PF00990">
    <property type="entry name" value="GGDEF"/>
    <property type="match status" value="1"/>
</dbReference>
<dbReference type="Gene3D" id="3.20.20.450">
    <property type="entry name" value="EAL domain"/>
    <property type="match status" value="1"/>
</dbReference>
<dbReference type="InterPro" id="IPR035919">
    <property type="entry name" value="EAL_sf"/>
</dbReference>
<feature type="domain" description="GGDEF" evidence="3">
    <location>
        <begin position="246"/>
        <end position="377"/>
    </location>
</feature>
<dbReference type="SUPFAM" id="SSF141868">
    <property type="entry name" value="EAL domain-like"/>
    <property type="match status" value="1"/>
</dbReference>
<protein>
    <submittedName>
        <fullName evidence="4">EAL domain-containing protein</fullName>
    </submittedName>
</protein>
<dbReference type="SMART" id="SM00267">
    <property type="entry name" value="GGDEF"/>
    <property type="match status" value="1"/>
</dbReference>
<evidence type="ECO:0000259" key="3">
    <source>
        <dbReference type="PROSITE" id="PS50887"/>
    </source>
</evidence>
<feature type="transmembrane region" description="Helical" evidence="1">
    <location>
        <begin position="90"/>
        <end position="110"/>
    </location>
</feature>
<dbReference type="Proteomes" id="UP000617634">
    <property type="component" value="Unassembled WGS sequence"/>
</dbReference>